<gene>
    <name evidence="9" type="primary">araQ_35</name>
    <name evidence="9" type="ORF">SDC9_59916</name>
</gene>
<sequence>MTNDRLSLRIVRYALLTFGALLMVIPFLWMFLTAFKSTAELNIWPPTVLPEVWHFDNFVQVFKTAPFAQYFLNSCVMSIISTASILFTSTLAGYIFAKYKFAGNKAIFGAVLATAIVPFEVYMIPVFLQLRYNGVMNLIDTMGGLVAPYLVMSFGIFFMRQSIIQQIPDELIEAARVDGASEFRIFIQIVMPVLGSSLAALGIFAFLEAWNAYVWPLLVANSDSLFTMELGLSAFQSAFTLNIPLITAGSLISILPIMIVYIILRRQILESFSSTGLKS</sequence>
<dbReference type="InterPro" id="IPR035906">
    <property type="entry name" value="MetI-like_sf"/>
</dbReference>
<evidence type="ECO:0000256" key="4">
    <source>
        <dbReference type="ARBA" id="ARBA00022692"/>
    </source>
</evidence>
<name>A0A644XBR0_9ZZZZ</name>
<dbReference type="PROSITE" id="PS50928">
    <property type="entry name" value="ABC_TM1"/>
    <property type="match status" value="1"/>
</dbReference>
<evidence type="ECO:0000256" key="1">
    <source>
        <dbReference type="ARBA" id="ARBA00004651"/>
    </source>
</evidence>
<feature type="transmembrane region" description="Helical" evidence="7">
    <location>
        <begin position="185"/>
        <end position="207"/>
    </location>
</feature>
<proteinExistence type="predicted"/>
<feature type="domain" description="ABC transmembrane type-1" evidence="8">
    <location>
        <begin position="71"/>
        <end position="264"/>
    </location>
</feature>
<keyword evidence="5 7" id="KW-1133">Transmembrane helix</keyword>
<dbReference type="PANTHER" id="PTHR43744">
    <property type="entry name" value="ABC TRANSPORTER PERMEASE PROTEIN MG189-RELATED-RELATED"/>
    <property type="match status" value="1"/>
</dbReference>
<comment type="caution">
    <text evidence="9">The sequence shown here is derived from an EMBL/GenBank/DDBJ whole genome shotgun (WGS) entry which is preliminary data.</text>
</comment>
<dbReference type="CDD" id="cd06261">
    <property type="entry name" value="TM_PBP2"/>
    <property type="match status" value="1"/>
</dbReference>
<dbReference type="SUPFAM" id="SSF161098">
    <property type="entry name" value="MetI-like"/>
    <property type="match status" value="1"/>
</dbReference>
<feature type="transmembrane region" description="Helical" evidence="7">
    <location>
        <begin position="107"/>
        <end position="128"/>
    </location>
</feature>
<feature type="transmembrane region" description="Helical" evidence="7">
    <location>
        <begin position="70"/>
        <end position="95"/>
    </location>
</feature>
<keyword evidence="6 7" id="KW-0472">Membrane</keyword>
<dbReference type="GO" id="GO:0005886">
    <property type="term" value="C:plasma membrane"/>
    <property type="evidence" value="ECO:0007669"/>
    <property type="project" value="UniProtKB-SubCell"/>
</dbReference>
<dbReference type="Pfam" id="PF00528">
    <property type="entry name" value="BPD_transp_1"/>
    <property type="match status" value="1"/>
</dbReference>
<evidence type="ECO:0000256" key="2">
    <source>
        <dbReference type="ARBA" id="ARBA00022448"/>
    </source>
</evidence>
<dbReference type="EMBL" id="VSSQ01002137">
    <property type="protein sequence ID" value="MPM13559.1"/>
    <property type="molecule type" value="Genomic_DNA"/>
</dbReference>
<dbReference type="InterPro" id="IPR000515">
    <property type="entry name" value="MetI-like"/>
</dbReference>
<evidence type="ECO:0000259" key="8">
    <source>
        <dbReference type="PROSITE" id="PS50928"/>
    </source>
</evidence>
<keyword evidence="2" id="KW-0813">Transport</keyword>
<keyword evidence="3" id="KW-1003">Cell membrane</keyword>
<feature type="transmembrane region" description="Helical" evidence="7">
    <location>
        <begin position="243"/>
        <end position="264"/>
    </location>
</feature>
<comment type="subcellular location">
    <subcellularLocation>
        <location evidence="1">Cell membrane</location>
        <topology evidence="1">Multi-pass membrane protein</topology>
    </subcellularLocation>
</comment>
<reference evidence="9" key="1">
    <citation type="submission" date="2019-08" db="EMBL/GenBank/DDBJ databases">
        <authorList>
            <person name="Kucharzyk K."/>
            <person name="Murdoch R.W."/>
            <person name="Higgins S."/>
            <person name="Loffler F."/>
        </authorList>
    </citation>
    <scope>NUCLEOTIDE SEQUENCE</scope>
</reference>
<accession>A0A644XBR0</accession>
<keyword evidence="4 7" id="KW-0812">Transmembrane</keyword>
<feature type="transmembrane region" description="Helical" evidence="7">
    <location>
        <begin position="134"/>
        <end position="158"/>
    </location>
</feature>
<evidence type="ECO:0000256" key="3">
    <source>
        <dbReference type="ARBA" id="ARBA00022475"/>
    </source>
</evidence>
<evidence type="ECO:0000256" key="5">
    <source>
        <dbReference type="ARBA" id="ARBA00022989"/>
    </source>
</evidence>
<protein>
    <submittedName>
        <fullName evidence="9">L-arabinose transport system permease protein AraQ</fullName>
    </submittedName>
</protein>
<dbReference type="GO" id="GO:0055085">
    <property type="term" value="P:transmembrane transport"/>
    <property type="evidence" value="ECO:0007669"/>
    <property type="project" value="InterPro"/>
</dbReference>
<dbReference type="AlphaFoldDB" id="A0A644XBR0"/>
<feature type="transmembrane region" description="Helical" evidence="7">
    <location>
        <begin position="12"/>
        <end position="32"/>
    </location>
</feature>
<evidence type="ECO:0000256" key="6">
    <source>
        <dbReference type="ARBA" id="ARBA00023136"/>
    </source>
</evidence>
<organism evidence="9">
    <name type="scientific">bioreactor metagenome</name>
    <dbReference type="NCBI Taxonomy" id="1076179"/>
    <lineage>
        <taxon>unclassified sequences</taxon>
        <taxon>metagenomes</taxon>
        <taxon>ecological metagenomes</taxon>
    </lineage>
</organism>
<dbReference type="PANTHER" id="PTHR43744:SF12">
    <property type="entry name" value="ABC TRANSPORTER PERMEASE PROTEIN MG189-RELATED"/>
    <property type="match status" value="1"/>
</dbReference>
<evidence type="ECO:0000256" key="7">
    <source>
        <dbReference type="SAM" id="Phobius"/>
    </source>
</evidence>
<dbReference type="Gene3D" id="1.10.3720.10">
    <property type="entry name" value="MetI-like"/>
    <property type="match status" value="1"/>
</dbReference>
<evidence type="ECO:0000313" key="9">
    <source>
        <dbReference type="EMBL" id="MPM13559.1"/>
    </source>
</evidence>